<organism evidence="2 3">
    <name type="scientific">Trichuris muris</name>
    <name type="common">Mouse whipworm</name>
    <dbReference type="NCBI Taxonomy" id="70415"/>
    <lineage>
        <taxon>Eukaryota</taxon>
        <taxon>Metazoa</taxon>
        <taxon>Ecdysozoa</taxon>
        <taxon>Nematoda</taxon>
        <taxon>Enoplea</taxon>
        <taxon>Dorylaimia</taxon>
        <taxon>Trichinellida</taxon>
        <taxon>Trichuridae</taxon>
        <taxon>Trichuris</taxon>
    </lineage>
</organism>
<sequence length="270" mass="29529">MLKAFAMDSSADYDESIERKLRPGEVADVFLADLRRLAFLYGGVSEKAFVHGLPERVRHLLRAALRMEELPLSQVLTQARSVLADQRPKSVEDVCLGAKQAGEGVRVPERLCSTCQGLCDATTERRCQQERKRTDPSTTAERSPPQERWPGCSPAAGKRAGREGVNGLPSPQHDMVQGLPTVRLVVDNVERSALVDTGCTRCIAHVSCCRRWHRRTVGMTALNGGQLRGHDVGTVGCSPPGGLERGPKLVSWGPRDPWPTCAIAKRTSDN</sequence>
<proteinExistence type="predicted"/>
<feature type="compositionally biased region" description="Basic and acidic residues" evidence="1">
    <location>
        <begin position="126"/>
        <end position="135"/>
    </location>
</feature>
<protein>
    <submittedName>
        <fullName evidence="3">Peptidase A2 domain-containing protein</fullName>
    </submittedName>
</protein>
<keyword evidence="2" id="KW-1185">Reference proteome</keyword>
<reference evidence="3" key="1">
    <citation type="submission" date="2019-12" db="UniProtKB">
        <authorList>
            <consortium name="WormBaseParasite"/>
        </authorList>
    </citation>
    <scope>IDENTIFICATION</scope>
</reference>
<accession>A0A5S6QIM8</accession>
<evidence type="ECO:0000313" key="2">
    <source>
        <dbReference type="Proteomes" id="UP000046395"/>
    </source>
</evidence>
<feature type="region of interest" description="Disordered" evidence="1">
    <location>
        <begin position="126"/>
        <end position="174"/>
    </location>
</feature>
<evidence type="ECO:0000256" key="1">
    <source>
        <dbReference type="SAM" id="MobiDB-lite"/>
    </source>
</evidence>
<dbReference type="WBParaSite" id="TMUE_2000007020.1">
    <property type="protein sequence ID" value="TMUE_2000007020.1"/>
    <property type="gene ID" value="WBGene00291776"/>
</dbReference>
<evidence type="ECO:0000313" key="3">
    <source>
        <dbReference type="WBParaSite" id="TMUE_2000007020.1"/>
    </source>
</evidence>
<dbReference type="Proteomes" id="UP000046395">
    <property type="component" value="Unassembled WGS sequence"/>
</dbReference>
<dbReference type="AlphaFoldDB" id="A0A5S6QIM8"/>
<name>A0A5S6QIM8_TRIMR</name>